<accession>A0A0B7GSA3</accession>
<dbReference type="GeneID" id="57754465"/>
<dbReference type="NCBIfam" id="TIGR00878">
    <property type="entry name" value="purM"/>
    <property type="match status" value="1"/>
</dbReference>
<dbReference type="EMBL" id="CP042817">
    <property type="protein sequence ID" value="QEJ99365.1"/>
    <property type="molecule type" value="Genomic_DNA"/>
</dbReference>
<keyword evidence="12" id="KW-0658">Purine biosynthesis</keyword>
<evidence type="ECO:0000256" key="6">
    <source>
        <dbReference type="ARBA" id="ARBA00022741"/>
    </source>
</evidence>
<dbReference type="RefSeq" id="WP_044634499.1">
    <property type="nucleotide sequence ID" value="NZ_CDNC01000010.1"/>
</dbReference>
<dbReference type="Gene3D" id="3.90.650.10">
    <property type="entry name" value="PurM-like C-terminal domain"/>
    <property type="match status" value="1"/>
</dbReference>
<dbReference type="GO" id="GO:0005829">
    <property type="term" value="C:cytosol"/>
    <property type="evidence" value="ECO:0007669"/>
    <property type="project" value="TreeGrafter"/>
</dbReference>
<organism evidence="15 17">
    <name type="scientific">Treponema phagedenis</name>
    <dbReference type="NCBI Taxonomy" id="162"/>
    <lineage>
        <taxon>Bacteria</taxon>
        <taxon>Pseudomonadati</taxon>
        <taxon>Spirochaetota</taxon>
        <taxon>Spirochaetia</taxon>
        <taxon>Spirochaetales</taxon>
        <taxon>Treponemataceae</taxon>
        <taxon>Treponema</taxon>
    </lineage>
</organism>
<evidence type="ECO:0000256" key="9">
    <source>
        <dbReference type="ARBA" id="ARBA00032931"/>
    </source>
</evidence>
<evidence type="ECO:0000313" key="16">
    <source>
        <dbReference type="EMBL" id="QEJ99365.1"/>
    </source>
</evidence>
<dbReference type="GO" id="GO:0046084">
    <property type="term" value="P:adenine biosynthetic process"/>
    <property type="evidence" value="ECO:0007669"/>
    <property type="project" value="TreeGrafter"/>
</dbReference>
<keyword evidence="5 12" id="KW-0436">Ligase</keyword>
<dbReference type="GO" id="GO:0006189">
    <property type="term" value="P:'de novo' IMP biosynthetic process"/>
    <property type="evidence" value="ECO:0007669"/>
    <property type="project" value="UniProtKB-UniRule"/>
</dbReference>
<evidence type="ECO:0000256" key="2">
    <source>
        <dbReference type="ARBA" id="ARBA00010280"/>
    </source>
</evidence>
<feature type="domain" description="PurM-like C-terminal" evidence="14">
    <location>
        <begin position="173"/>
        <end position="336"/>
    </location>
</feature>
<gene>
    <name evidence="12 15" type="primary">purM</name>
    <name evidence="16" type="ORF">FUT82_16150</name>
    <name evidence="15" type="ORF">TPHV1_180004</name>
</gene>
<dbReference type="CDD" id="cd02196">
    <property type="entry name" value="PurM"/>
    <property type="match status" value="1"/>
</dbReference>
<dbReference type="HAMAP" id="MF_00741">
    <property type="entry name" value="AIRS"/>
    <property type="match status" value="1"/>
</dbReference>
<evidence type="ECO:0000256" key="1">
    <source>
        <dbReference type="ARBA" id="ARBA00004686"/>
    </source>
</evidence>
<dbReference type="OrthoDB" id="9802507at2"/>
<name>A0A0B7GSA3_TREPH</name>
<dbReference type="Gene3D" id="3.30.1330.10">
    <property type="entry name" value="PurM-like, N-terminal domain"/>
    <property type="match status" value="1"/>
</dbReference>
<protein>
    <recommendedName>
        <fullName evidence="4 12">Phosphoribosylformylglycinamidine cyclo-ligase</fullName>
        <ecNumber evidence="3 12">6.3.3.1</ecNumber>
    </recommendedName>
    <alternativeName>
        <fullName evidence="9 12">AIR synthase</fullName>
    </alternativeName>
    <alternativeName>
        <fullName evidence="10 12">AIRS</fullName>
    </alternativeName>
    <alternativeName>
        <fullName evidence="8 12">Phosphoribosyl-aminoimidazole synthetase</fullName>
    </alternativeName>
</protein>
<dbReference type="InterPro" id="IPR036676">
    <property type="entry name" value="PurM-like_C_sf"/>
</dbReference>
<keyword evidence="17" id="KW-1185">Reference proteome</keyword>
<dbReference type="EC" id="6.3.3.1" evidence="3 12"/>
<evidence type="ECO:0000313" key="15">
    <source>
        <dbReference type="EMBL" id="CEM61343.1"/>
    </source>
</evidence>
<dbReference type="InterPro" id="IPR010918">
    <property type="entry name" value="PurM-like_C_dom"/>
</dbReference>
<evidence type="ECO:0000259" key="14">
    <source>
        <dbReference type="Pfam" id="PF02769"/>
    </source>
</evidence>
<keyword evidence="12" id="KW-0963">Cytoplasm</keyword>
<evidence type="ECO:0000259" key="13">
    <source>
        <dbReference type="Pfam" id="PF00586"/>
    </source>
</evidence>
<dbReference type="PANTHER" id="PTHR10520:SF12">
    <property type="entry name" value="TRIFUNCTIONAL PURINE BIOSYNTHETIC PROTEIN ADENOSINE-3"/>
    <property type="match status" value="1"/>
</dbReference>
<keyword evidence="6 12" id="KW-0547">Nucleotide-binding</keyword>
<dbReference type="GO" id="GO:0004641">
    <property type="term" value="F:phosphoribosylformylglycinamidine cyclo-ligase activity"/>
    <property type="evidence" value="ECO:0007669"/>
    <property type="project" value="UniProtKB-UniRule"/>
</dbReference>
<dbReference type="EMBL" id="CDNC01000010">
    <property type="protein sequence ID" value="CEM61343.1"/>
    <property type="molecule type" value="Genomic_DNA"/>
</dbReference>
<reference evidence="17" key="1">
    <citation type="submission" date="2015-01" db="EMBL/GenBank/DDBJ databases">
        <authorList>
            <person name="Manzoor Shahid"/>
            <person name="Zubair Saima"/>
        </authorList>
    </citation>
    <scope>NUCLEOTIDE SEQUENCE [LARGE SCALE GENOMIC DNA]</scope>
    <source>
        <strain evidence="17">V1</strain>
    </source>
</reference>
<dbReference type="AlphaFoldDB" id="A0A0B7GSA3"/>
<comment type="catalytic activity">
    <reaction evidence="11 12">
        <text>2-formamido-N(1)-(5-O-phospho-beta-D-ribosyl)acetamidine + ATP = 5-amino-1-(5-phospho-beta-D-ribosyl)imidazole + ADP + phosphate + H(+)</text>
        <dbReference type="Rhea" id="RHEA:23032"/>
        <dbReference type="ChEBI" id="CHEBI:15378"/>
        <dbReference type="ChEBI" id="CHEBI:30616"/>
        <dbReference type="ChEBI" id="CHEBI:43474"/>
        <dbReference type="ChEBI" id="CHEBI:137981"/>
        <dbReference type="ChEBI" id="CHEBI:147287"/>
        <dbReference type="ChEBI" id="CHEBI:456216"/>
        <dbReference type="EC" id="6.3.3.1"/>
    </reaction>
</comment>
<dbReference type="GO" id="GO:0004637">
    <property type="term" value="F:phosphoribosylamine-glycine ligase activity"/>
    <property type="evidence" value="ECO:0007669"/>
    <property type="project" value="TreeGrafter"/>
</dbReference>
<evidence type="ECO:0000256" key="3">
    <source>
        <dbReference type="ARBA" id="ARBA00013047"/>
    </source>
</evidence>
<comment type="subcellular location">
    <subcellularLocation>
        <location evidence="12">Cytoplasm</location>
    </subcellularLocation>
</comment>
<reference evidence="16 18" key="3">
    <citation type="submission" date="2019-08" db="EMBL/GenBank/DDBJ databases">
        <authorList>
            <person name="Kuhnert P."/>
        </authorList>
    </citation>
    <scope>NUCLEOTIDE SEQUENCE [LARGE SCALE GENOMIC DNA]</scope>
    <source>
        <strain evidence="16 18">B36.5</strain>
    </source>
</reference>
<reference evidence="15" key="2">
    <citation type="submission" date="2015-01" db="EMBL/GenBank/DDBJ databases">
        <authorList>
            <person name="Xiang T."/>
            <person name="Song Y."/>
            <person name="Huang L."/>
            <person name="Wang B."/>
            <person name="Wu P."/>
        </authorList>
    </citation>
    <scope>NUCLEOTIDE SEQUENCE [LARGE SCALE GENOMIC DNA]</scope>
    <source>
        <strain evidence="15">V1</strain>
    </source>
</reference>
<dbReference type="Pfam" id="PF00586">
    <property type="entry name" value="AIRS"/>
    <property type="match status" value="1"/>
</dbReference>
<dbReference type="Proteomes" id="UP000323594">
    <property type="component" value="Chromosome"/>
</dbReference>
<dbReference type="GO" id="GO:0005524">
    <property type="term" value="F:ATP binding"/>
    <property type="evidence" value="ECO:0007669"/>
    <property type="project" value="UniProtKB-KW"/>
</dbReference>
<dbReference type="FunFam" id="3.30.1330.10:FF:000001">
    <property type="entry name" value="Phosphoribosylformylglycinamidine cyclo-ligase"/>
    <property type="match status" value="1"/>
</dbReference>
<dbReference type="PANTHER" id="PTHR10520">
    <property type="entry name" value="TRIFUNCTIONAL PURINE BIOSYNTHETIC PROTEIN ADENOSINE-3-RELATED"/>
    <property type="match status" value="1"/>
</dbReference>
<evidence type="ECO:0000256" key="5">
    <source>
        <dbReference type="ARBA" id="ARBA00022598"/>
    </source>
</evidence>
<evidence type="ECO:0000256" key="11">
    <source>
        <dbReference type="ARBA" id="ARBA00049057"/>
    </source>
</evidence>
<sequence length="341" mass="36894">MGLTYKDSGVDKDAGYQEVALIKNIVKKTHSPQVLSGIGGFGALFKLDTEKYPDPVLVSGTDGVGTKLLIAIETNNHSTIGEDLVAMCVNDVLCQGAKPLFFLDYIACDKLIPEKLAEIVASIAEGCLKADCALIGGETAEMPGMYAKKHYDVAGFCVGVVSKNKIIDGSTIQPGDILFALPSSGLHSNGFSLVRKIVFEKMGFKVNSFNEELGTTLGEELLKPTRIYVHPMLELIEKFSIKGVSHITGGGLYENVPRMLPKNTDAVLDISKVPIPKIFSLLQQWGEVETSEMYNTFNMGIGMVFAAPQDEAEAIADFLRSKNERCYRIGEIASGSGTIRL</sequence>
<evidence type="ECO:0000256" key="4">
    <source>
        <dbReference type="ARBA" id="ARBA00020367"/>
    </source>
</evidence>
<dbReference type="FunFam" id="3.90.650.10:FF:000001">
    <property type="entry name" value="Phosphoribosylformylglycinamidine cyclo-ligase"/>
    <property type="match status" value="1"/>
</dbReference>
<evidence type="ECO:0000256" key="12">
    <source>
        <dbReference type="HAMAP-Rule" id="MF_00741"/>
    </source>
</evidence>
<evidence type="ECO:0000256" key="10">
    <source>
        <dbReference type="ARBA" id="ARBA00033093"/>
    </source>
</evidence>
<dbReference type="SUPFAM" id="SSF55326">
    <property type="entry name" value="PurM N-terminal domain-like"/>
    <property type="match status" value="1"/>
</dbReference>
<dbReference type="InterPro" id="IPR016188">
    <property type="entry name" value="PurM-like_N"/>
</dbReference>
<evidence type="ECO:0000256" key="8">
    <source>
        <dbReference type="ARBA" id="ARBA00031908"/>
    </source>
</evidence>
<dbReference type="Pfam" id="PF02769">
    <property type="entry name" value="AIRS_C"/>
    <property type="match status" value="1"/>
</dbReference>
<proteinExistence type="inferred from homology"/>
<dbReference type="SUPFAM" id="SSF56042">
    <property type="entry name" value="PurM C-terminal domain-like"/>
    <property type="match status" value="1"/>
</dbReference>
<dbReference type="InterPro" id="IPR004733">
    <property type="entry name" value="PurM_cligase"/>
</dbReference>
<feature type="domain" description="PurM-like N-terminal" evidence="13">
    <location>
        <begin position="56"/>
        <end position="161"/>
    </location>
</feature>
<evidence type="ECO:0000313" key="17">
    <source>
        <dbReference type="Proteomes" id="UP000042527"/>
    </source>
</evidence>
<dbReference type="UniPathway" id="UPA00074">
    <property type="reaction ID" value="UER00129"/>
</dbReference>
<comment type="similarity">
    <text evidence="2 12">Belongs to the AIR synthase family.</text>
</comment>
<comment type="pathway">
    <text evidence="1 12">Purine metabolism; IMP biosynthesis via de novo pathway; 5-amino-1-(5-phospho-D-ribosyl)imidazole from N(2)-formyl-N(1)-(5-phospho-D-ribosyl)glycinamide: step 2/2.</text>
</comment>
<evidence type="ECO:0000256" key="7">
    <source>
        <dbReference type="ARBA" id="ARBA00022840"/>
    </source>
</evidence>
<dbReference type="Proteomes" id="UP000042527">
    <property type="component" value="Unassembled WGS sequence"/>
</dbReference>
<dbReference type="InterPro" id="IPR036921">
    <property type="entry name" value="PurM-like_N_sf"/>
</dbReference>
<keyword evidence="7 12" id="KW-0067">ATP-binding</keyword>
<evidence type="ECO:0000313" key="18">
    <source>
        <dbReference type="Proteomes" id="UP000323594"/>
    </source>
</evidence>